<dbReference type="Gene3D" id="2.30.130.60">
    <property type="match status" value="1"/>
</dbReference>
<name>A0A162EWW1_LACPN</name>
<reference evidence="4 5" key="1">
    <citation type="submission" date="2016-03" db="EMBL/GenBank/DDBJ databases">
        <title>Comparative genomics of 54 Lactobacillus plantarum strains reveals genomic uncoupling from niche constraints.</title>
        <authorList>
            <person name="Martino M.E."/>
        </authorList>
    </citation>
    <scope>NUCLEOTIDE SEQUENCE [LARGE SCALE GENOMIC DNA]</scope>
    <source>
        <strain evidence="2 5">19.1</strain>
        <strain evidence="3 4">NAB2</strain>
    </source>
</reference>
<dbReference type="GO" id="GO:0008168">
    <property type="term" value="F:methyltransferase activity"/>
    <property type="evidence" value="ECO:0007669"/>
    <property type="project" value="UniProtKB-KW"/>
</dbReference>
<protein>
    <submittedName>
        <fullName evidence="2">tRNA and rRNA cytosine-C5-methylase</fullName>
    </submittedName>
</protein>
<comment type="caution">
    <text evidence="2">The sequence shown here is derived from an EMBL/GenBank/DDBJ whole genome shotgun (WGS) entry which is preliminary data.</text>
</comment>
<dbReference type="GO" id="GO:0032259">
    <property type="term" value="P:methylation"/>
    <property type="evidence" value="ECO:0007669"/>
    <property type="project" value="UniProtKB-KW"/>
</dbReference>
<dbReference type="EMBL" id="LUXO01000022">
    <property type="protein sequence ID" value="KZV04104.1"/>
    <property type="molecule type" value="Genomic_DNA"/>
</dbReference>
<evidence type="ECO:0000313" key="4">
    <source>
        <dbReference type="Proteomes" id="UP000076872"/>
    </source>
</evidence>
<dbReference type="Proteomes" id="UP000076872">
    <property type="component" value="Unassembled WGS sequence"/>
</dbReference>
<dbReference type="PATRIC" id="fig|1590.200.peg.702"/>
<evidence type="ECO:0000259" key="1">
    <source>
        <dbReference type="Pfam" id="PF13636"/>
    </source>
</evidence>
<keyword evidence="2" id="KW-0808">Transferase</keyword>
<dbReference type="Pfam" id="PF13636">
    <property type="entry name" value="Methyltranf_PUA"/>
    <property type="match status" value="1"/>
</dbReference>
<dbReference type="InterPro" id="IPR027391">
    <property type="entry name" value="Nol1_Nop2_Fmu_2"/>
</dbReference>
<evidence type="ECO:0000313" key="3">
    <source>
        <dbReference type="EMBL" id="KZV04104.1"/>
    </source>
</evidence>
<gene>
    <name evidence="2" type="ORF">Lp19_3125</name>
    <name evidence="3" type="ORF">NAB2_1031</name>
</gene>
<dbReference type="AlphaFoldDB" id="A0A162EWW1"/>
<proteinExistence type="predicted"/>
<dbReference type="EMBL" id="LUXM01000040">
    <property type="protein sequence ID" value="KZU91839.1"/>
    <property type="molecule type" value="Genomic_DNA"/>
</dbReference>
<organism evidence="2 5">
    <name type="scientific">Lactiplantibacillus plantarum</name>
    <name type="common">Lactobacillus plantarum</name>
    <dbReference type="NCBI Taxonomy" id="1590"/>
    <lineage>
        <taxon>Bacteria</taxon>
        <taxon>Bacillati</taxon>
        <taxon>Bacillota</taxon>
        <taxon>Bacilli</taxon>
        <taxon>Lactobacillales</taxon>
        <taxon>Lactobacillaceae</taxon>
        <taxon>Lactiplantibacillus</taxon>
    </lineage>
</organism>
<keyword evidence="2" id="KW-0489">Methyltransferase</keyword>
<dbReference type="Proteomes" id="UP000076882">
    <property type="component" value="Unassembled WGS sequence"/>
</dbReference>
<evidence type="ECO:0000313" key="5">
    <source>
        <dbReference type="Proteomes" id="UP000076882"/>
    </source>
</evidence>
<feature type="domain" description="rRNA small subunit methyltransferase F RNA-binding PUA-like" evidence="1">
    <location>
        <begin position="34"/>
        <end position="83"/>
    </location>
</feature>
<evidence type="ECO:0000313" key="2">
    <source>
        <dbReference type="EMBL" id="KZU91839.1"/>
    </source>
</evidence>
<sequence>MGTFKKKRFEPSYALALASDDLSLPKTEITREQWALYVHGETFELTSAPVAGFRVLTCDGLPVGFGKIVAKTVKNFFPKGLRFLATSENATL</sequence>
<accession>A0A162EWW1</accession>